<evidence type="ECO:0000313" key="10">
    <source>
        <dbReference type="Proteomes" id="UP000595001"/>
    </source>
</evidence>
<protein>
    <submittedName>
        <fullName evidence="9">MMPL family transporter</fullName>
    </submittedName>
</protein>
<dbReference type="Gene3D" id="1.20.1640.10">
    <property type="entry name" value="Multidrug efflux transporter AcrB transmembrane domain"/>
    <property type="match status" value="2"/>
</dbReference>
<proteinExistence type="predicted"/>
<name>A0A7T3FZT6_9EURY</name>
<dbReference type="Proteomes" id="UP000595001">
    <property type="component" value="Chromosome"/>
</dbReference>
<feature type="transmembrane region" description="Helical" evidence="7">
    <location>
        <begin position="544"/>
        <end position="566"/>
    </location>
</feature>
<dbReference type="RefSeq" id="WP_198062448.1">
    <property type="nucleotide sequence ID" value="NZ_CP065856.1"/>
</dbReference>
<feature type="compositionally biased region" description="Basic and acidic residues" evidence="6">
    <location>
        <begin position="1254"/>
        <end position="1272"/>
    </location>
</feature>
<dbReference type="PANTHER" id="PTHR33406">
    <property type="entry name" value="MEMBRANE PROTEIN MJ1562-RELATED"/>
    <property type="match status" value="1"/>
</dbReference>
<feature type="transmembrane region" description="Helical" evidence="7">
    <location>
        <begin position="511"/>
        <end position="532"/>
    </location>
</feature>
<dbReference type="EMBL" id="CP065856">
    <property type="protein sequence ID" value="QPV63662.1"/>
    <property type="molecule type" value="Genomic_DNA"/>
</dbReference>
<evidence type="ECO:0000256" key="3">
    <source>
        <dbReference type="ARBA" id="ARBA00022692"/>
    </source>
</evidence>
<evidence type="ECO:0000256" key="5">
    <source>
        <dbReference type="ARBA" id="ARBA00023136"/>
    </source>
</evidence>
<dbReference type="OrthoDB" id="42357at2157"/>
<feature type="region of interest" description="Disordered" evidence="6">
    <location>
        <begin position="1232"/>
        <end position="1272"/>
    </location>
</feature>
<dbReference type="PROSITE" id="PS50156">
    <property type="entry name" value="SSD"/>
    <property type="match status" value="2"/>
</dbReference>
<feature type="compositionally biased region" description="Low complexity" evidence="6">
    <location>
        <begin position="1244"/>
        <end position="1253"/>
    </location>
</feature>
<feature type="region of interest" description="Disordered" evidence="6">
    <location>
        <begin position="1003"/>
        <end position="1076"/>
    </location>
</feature>
<dbReference type="GO" id="GO:0005886">
    <property type="term" value="C:plasma membrane"/>
    <property type="evidence" value="ECO:0007669"/>
    <property type="project" value="UniProtKB-SubCell"/>
</dbReference>
<feature type="transmembrane region" description="Helical" evidence="7">
    <location>
        <begin position="967"/>
        <end position="993"/>
    </location>
</feature>
<feature type="domain" description="SSD" evidence="8">
    <location>
        <begin position="832"/>
        <end position="992"/>
    </location>
</feature>
<sequence>MVGMDDVADAVVEHRRLVIVALLVVIGAVGAGAAQVEDSASLSQFETSSDEAEKLEYVDSNFGSGANTTTVQVIVREDNVLTRESLLEQLRFERALVEDDSINRTLSASQAPAGVANVVATAAIREEQAATLTERGRALQADRQRLNATGDRLSDALNRTRGLQQDYVALNRTYERGEVDDATYEQRSAAIERNLTAVRTDATAGLSANQTETFANLTAQARTLQSQLASLNASYGQGEIDESTYRQRSGEIQAQFGEVYAGIEGVLAPDARALGERATALQADRTALRTAVENGSTPPLSEQIERIESMNASAVEASVEGVLSEGSGAGAFALMPTSYEPGSTSANATMVVVTQTTESAVAQGSASARIQDSQTEIQSIAHDRLSGDAMVFGAGIIADETNRSMQDSLTVVGPFAVLFVLVVLTIAYRDLLDILLGVFGLALTLLLTFGYMGWMGVAFNQLFVAIPVLLIGLSIDYAIHVFMRHREARESHGEGGDSEGPAAVAGSMRTALAGVGTALVLVTATTVIGFLSNLTSPVGPIREFGVVSAIGIVGALVVFGALIPAIKVEADAFLESRGFDRRKRAFGTGGGAFGRLLEVGATAADRAPWAVIVLTLLISAGGAYGATSVDTSFAQTDFIAEEPPDWMDNLPEEMQPGEYSMRATFEYVNDNFLREDATAEFLFEGDVATGDALERVNRTGELAAEKDVTVTLSNGEADVRSPLTVMRSVAATNETFNATLAASDTDGDGLPDRDVTGVFDALYETAPDQARQYIQREDGDYEALLLTASLRGGASGSAVTTQMDDVESAVSGGDVTVVATGRPIVNEIVQSDLLTTVVESLIITLVVSFVFLMVVYRVAEGSATLGLVTLLPVVFNVSWILGTMYLLDIPFNVLTGMITSLTIGLGVAYSIHLSERFSLELDRQGSGSEAMHTAVTGTGGALLGSAATTVGGFGVLVFAILPPLQQFGFITGLTIVYAFLASVFVLPSLLAVWSRHLGPAGAFEAGDTDEGPDGDASAADPIPGGANGQSPTATDGPTDTGDGVAAGVDSARPSGAATTAATPTASARTNGDAVPYATRSVEPTRVYPGGTARVTVTLQSATGRVVLREAPSVGSVTIDRVSPDPIERVAADGRVYAVWELDDEGSQPAELEYTLAVPEGLVDGETVAFDGELLLPDHVVPVAGPDAAPVTTDVAGAILADGPVDARDVADAGRHLAVGRLSPEAFERVTHAWLDEHASDGPTDGSAANGADASDSRGDSRADERRTEGDDD</sequence>
<feature type="transmembrane region" description="Helical" evidence="7">
    <location>
        <begin position="409"/>
        <end position="427"/>
    </location>
</feature>
<dbReference type="Pfam" id="PF03176">
    <property type="entry name" value="MMPL"/>
    <property type="match status" value="2"/>
</dbReference>
<keyword evidence="10" id="KW-1185">Reference proteome</keyword>
<dbReference type="InterPro" id="IPR050545">
    <property type="entry name" value="Mycobact_MmpL"/>
</dbReference>
<feature type="transmembrane region" description="Helical" evidence="7">
    <location>
        <begin position="893"/>
        <end position="913"/>
    </location>
</feature>
<dbReference type="PANTHER" id="PTHR33406:SF13">
    <property type="entry name" value="MEMBRANE PROTEIN YDFJ"/>
    <property type="match status" value="1"/>
</dbReference>
<evidence type="ECO:0000256" key="6">
    <source>
        <dbReference type="SAM" id="MobiDB-lite"/>
    </source>
</evidence>
<keyword evidence="5 7" id="KW-0472">Membrane</keyword>
<keyword evidence="3 7" id="KW-0812">Transmembrane</keyword>
<dbReference type="AlphaFoldDB" id="A0A7T3FZT6"/>
<feature type="transmembrane region" description="Helical" evidence="7">
    <location>
        <begin position="458"/>
        <end position="479"/>
    </location>
</feature>
<evidence type="ECO:0000256" key="4">
    <source>
        <dbReference type="ARBA" id="ARBA00022989"/>
    </source>
</evidence>
<evidence type="ECO:0000256" key="1">
    <source>
        <dbReference type="ARBA" id="ARBA00004651"/>
    </source>
</evidence>
<feature type="compositionally biased region" description="Low complexity" evidence="6">
    <location>
        <begin position="1031"/>
        <end position="1069"/>
    </location>
</feature>
<accession>A0A7T3FZT6</accession>
<dbReference type="KEGG" id="hlt:I7X12_03250"/>
<comment type="subcellular location">
    <subcellularLocation>
        <location evidence="1">Cell membrane</location>
        <topology evidence="1">Multi-pass membrane protein</topology>
    </subcellularLocation>
</comment>
<feature type="transmembrane region" description="Helical" evidence="7">
    <location>
        <begin position="833"/>
        <end position="856"/>
    </location>
</feature>
<dbReference type="SUPFAM" id="SSF82866">
    <property type="entry name" value="Multidrug efflux transporter AcrB transmembrane domain"/>
    <property type="match status" value="2"/>
</dbReference>
<feature type="transmembrane region" description="Helical" evidence="7">
    <location>
        <begin position="863"/>
        <end position="887"/>
    </location>
</feature>
<evidence type="ECO:0000256" key="2">
    <source>
        <dbReference type="ARBA" id="ARBA00022475"/>
    </source>
</evidence>
<feature type="domain" description="SSD" evidence="8">
    <location>
        <begin position="435"/>
        <end position="569"/>
    </location>
</feature>
<gene>
    <name evidence="9" type="ORF">I7X12_03250</name>
</gene>
<feature type="transmembrane region" description="Helical" evidence="7">
    <location>
        <begin position="934"/>
        <end position="961"/>
    </location>
</feature>
<evidence type="ECO:0000259" key="8">
    <source>
        <dbReference type="PROSITE" id="PS50156"/>
    </source>
</evidence>
<feature type="transmembrane region" description="Helical" evidence="7">
    <location>
        <begin position="434"/>
        <end position="452"/>
    </location>
</feature>
<organism evidence="9 10">
    <name type="scientific">Halosimplex litoreum</name>
    <dbReference type="NCBI Taxonomy" id="1198301"/>
    <lineage>
        <taxon>Archaea</taxon>
        <taxon>Methanobacteriati</taxon>
        <taxon>Methanobacteriota</taxon>
        <taxon>Stenosarchaea group</taxon>
        <taxon>Halobacteria</taxon>
        <taxon>Halobacteriales</taxon>
        <taxon>Haloarculaceae</taxon>
        <taxon>Halosimplex</taxon>
    </lineage>
</organism>
<feature type="transmembrane region" description="Helical" evidence="7">
    <location>
        <begin position="607"/>
        <end position="626"/>
    </location>
</feature>
<dbReference type="InterPro" id="IPR004869">
    <property type="entry name" value="MMPL_dom"/>
</dbReference>
<evidence type="ECO:0000313" key="9">
    <source>
        <dbReference type="EMBL" id="QPV63662.1"/>
    </source>
</evidence>
<evidence type="ECO:0000256" key="7">
    <source>
        <dbReference type="SAM" id="Phobius"/>
    </source>
</evidence>
<reference evidence="9 10" key="1">
    <citation type="submission" date="2020-12" db="EMBL/GenBank/DDBJ databases">
        <title>Halosimplex halophilum sp. nov. and Halosimplex salinum sp. nov., two new members of the genus Halosimplex.</title>
        <authorList>
            <person name="Cui H.L."/>
        </authorList>
    </citation>
    <scope>NUCLEOTIDE SEQUENCE [LARGE SCALE GENOMIC DNA]</scope>
    <source>
        <strain evidence="9 10">YGH94</strain>
    </source>
</reference>
<keyword evidence="4 7" id="KW-1133">Transmembrane helix</keyword>
<dbReference type="GeneID" id="60587477"/>
<dbReference type="InterPro" id="IPR000731">
    <property type="entry name" value="SSD"/>
</dbReference>
<keyword evidence="2" id="KW-1003">Cell membrane</keyword>